<dbReference type="InterPro" id="IPR001156">
    <property type="entry name" value="Transferrin-like_dom"/>
</dbReference>
<keyword evidence="1" id="KW-0677">Repeat</keyword>
<dbReference type="SUPFAM" id="SSF53850">
    <property type="entry name" value="Periplasmic binding protein-like II"/>
    <property type="match status" value="1"/>
</dbReference>
<dbReference type="PROSITE" id="PS51408">
    <property type="entry name" value="TRANSFERRIN_LIKE_4"/>
    <property type="match status" value="1"/>
</dbReference>
<evidence type="ECO:0000256" key="1">
    <source>
        <dbReference type="ARBA" id="ARBA00022737"/>
    </source>
</evidence>
<dbReference type="SMART" id="SM00094">
    <property type="entry name" value="TR_FER"/>
    <property type="match status" value="1"/>
</dbReference>
<feature type="chain" id="PRO_5045471482" description="Transferrin-like domain-containing protein" evidence="2">
    <location>
        <begin position="21"/>
        <end position="422"/>
    </location>
</feature>
<gene>
    <name evidence="4" type="ORF">PLOB_00008570</name>
</gene>
<evidence type="ECO:0000259" key="3">
    <source>
        <dbReference type="PROSITE" id="PS51408"/>
    </source>
</evidence>
<organism evidence="4 5">
    <name type="scientific">Porites lobata</name>
    <dbReference type="NCBI Taxonomy" id="104759"/>
    <lineage>
        <taxon>Eukaryota</taxon>
        <taxon>Metazoa</taxon>
        <taxon>Cnidaria</taxon>
        <taxon>Anthozoa</taxon>
        <taxon>Hexacorallia</taxon>
        <taxon>Scleractinia</taxon>
        <taxon>Fungiina</taxon>
        <taxon>Poritidae</taxon>
        <taxon>Porites</taxon>
    </lineage>
</organism>
<accession>A0ABN8NDG4</accession>
<dbReference type="Gene3D" id="3.40.190.10">
    <property type="entry name" value="Periplasmic binding protein-like II"/>
    <property type="match status" value="2"/>
</dbReference>
<evidence type="ECO:0000313" key="5">
    <source>
        <dbReference type="Proteomes" id="UP001159405"/>
    </source>
</evidence>
<dbReference type="PANTHER" id="PTHR11485">
    <property type="entry name" value="TRANSFERRIN"/>
    <property type="match status" value="1"/>
</dbReference>
<dbReference type="CDD" id="cd13529">
    <property type="entry name" value="PBP2_transferrin"/>
    <property type="match status" value="1"/>
</dbReference>
<protein>
    <recommendedName>
        <fullName evidence="3">Transferrin-like domain-containing protein</fullName>
    </recommendedName>
</protein>
<name>A0ABN8NDG4_9CNID</name>
<proteinExistence type="predicted"/>
<evidence type="ECO:0000256" key="2">
    <source>
        <dbReference type="SAM" id="SignalP"/>
    </source>
</evidence>
<dbReference type="PROSITE" id="PS00205">
    <property type="entry name" value="TRANSFERRIN_LIKE_1"/>
    <property type="match status" value="1"/>
</dbReference>
<feature type="domain" description="Transferrin-like" evidence="3">
    <location>
        <begin position="25"/>
        <end position="374"/>
    </location>
</feature>
<dbReference type="Pfam" id="PF00405">
    <property type="entry name" value="Transferrin"/>
    <property type="match status" value="1"/>
</dbReference>
<keyword evidence="5" id="KW-1185">Reference proteome</keyword>
<comment type="caution">
    <text evidence="4">The sequence shown here is derived from an EMBL/GenBank/DDBJ whole genome shotgun (WGS) entry which is preliminary data.</text>
</comment>
<dbReference type="Proteomes" id="UP001159405">
    <property type="component" value="Unassembled WGS sequence"/>
</dbReference>
<sequence>MAAKRFFILLALVAFQRAYSAPVSFKWCVTSSERAKCQDFIKYVNEIALNKSLDVSASCVEGSSYDDCAAKIKDNKADLVTLDGGHVYAAGKNNSLVPIVAEQYGNLKYGVKHYAVAVVKKSNTGFNLKSLKGKNSCHSGARTVEGWNVPIGYMLREKIIAPVRCDTEFHDFYSVANFFEWSCVPGLMSYEIASEEVSDKLCGLCTISLDVCSASSSGNAFTGNDGALECMAAGQGDVAFVKHTTLHEAADKNPKWNVSDYQHYQYLCKDGTREEIGQHENCFLGFDPAHAVVTRKNNKDIDDIVTILTAMGRIYGPNQTDWTKFQLFNSTKYKGTNLMFKDSSTALVSIPKDNRTYQGYLGDDYIKDTEALKTCETSTTKRPTFISFTTITPHARMPSNGSSFSNAYYLINLFIFLFFKDL</sequence>
<feature type="signal peptide" evidence="2">
    <location>
        <begin position="1"/>
        <end position="20"/>
    </location>
</feature>
<dbReference type="PRINTS" id="PR00422">
    <property type="entry name" value="TRANSFERRIN"/>
</dbReference>
<dbReference type="EMBL" id="CALNXK010000014">
    <property type="protein sequence ID" value="CAH3046453.1"/>
    <property type="molecule type" value="Genomic_DNA"/>
</dbReference>
<reference evidence="4 5" key="1">
    <citation type="submission" date="2022-05" db="EMBL/GenBank/DDBJ databases">
        <authorList>
            <consortium name="Genoscope - CEA"/>
            <person name="William W."/>
        </authorList>
    </citation>
    <scope>NUCLEOTIDE SEQUENCE [LARGE SCALE GENOMIC DNA]</scope>
</reference>
<dbReference type="InterPro" id="IPR018195">
    <property type="entry name" value="Transferrin_Fe_BS"/>
</dbReference>
<evidence type="ECO:0000313" key="4">
    <source>
        <dbReference type="EMBL" id="CAH3046453.1"/>
    </source>
</evidence>
<keyword evidence="2" id="KW-0732">Signal</keyword>
<dbReference type="PANTHER" id="PTHR11485:SF29">
    <property type="entry name" value="TRANSFERRIN 2"/>
    <property type="match status" value="1"/>
</dbReference>